<dbReference type="Proteomes" id="UP000009168">
    <property type="component" value="Unassembled WGS sequence"/>
</dbReference>
<gene>
    <name evidence="2" type="ORF">TTHERM_00499330</name>
</gene>
<name>I7LWI4_TETTS</name>
<dbReference type="InParanoid" id="I7LWI4"/>
<sequence>MNKQIKLSVRISRELTFINVEEIEKFLEEHQWIKEKYQYSSNMDLNEIYDDLLDYLESKKERYSTLSQIVTQNKKQQNSELAKFVSQEFKEYNFLKKVDEIRESLSANKQNLQNHLQFILCSLETLIENQNNIPVYIHFDKFKYTKADDLINLLEFFGFIQVEPQKQGQTTLECQNPDVNFTQNAIVHLSDNLKEDLFYDEIQIQKEQERQKEIEKKMQSLNAHKHKSHNLYEFHKKQDINDQKQNSIQARVQEQIKAQLFKSRNPFLQRQGVTLSDAVQQAQRESFYSSQNANQNIQAQQQKNDIKIFDEFEKLAEKDIAKHINQYRYQLQLSALIVNEDISKVARNHSINMGLEKTSFGHENFSERKEVICQIYKKTTFTCENIFQYYTYLGIAKMALDFWKESHGNHENMISNSNYIGVGVKRNEKGIWYITCIICRIEE</sequence>
<reference evidence="3" key="1">
    <citation type="journal article" date="2006" name="PLoS Biol.">
        <title>Macronuclear genome sequence of the ciliate Tetrahymena thermophila, a model eukaryote.</title>
        <authorList>
            <person name="Eisen J.A."/>
            <person name="Coyne R.S."/>
            <person name="Wu M."/>
            <person name="Wu D."/>
            <person name="Thiagarajan M."/>
            <person name="Wortman J.R."/>
            <person name="Badger J.H."/>
            <person name="Ren Q."/>
            <person name="Amedeo P."/>
            <person name="Jones K.M."/>
            <person name="Tallon L.J."/>
            <person name="Delcher A.L."/>
            <person name="Salzberg S.L."/>
            <person name="Silva J.C."/>
            <person name="Haas B.J."/>
            <person name="Majoros W.H."/>
            <person name="Farzad M."/>
            <person name="Carlton J.M."/>
            <person name="Smith R.K. Jr."/>
            <person name="Garg J."/>
            <person name="Pearlman R.E."/>
            <person name="Karrer K.M."/>
            <person name="Sun L."/>
            <person name="Manning G."/>
            <person name="Elde N.C."/>
            <person name="Turkewitz A.P."/>
            <person name="Asai D.J."/>
            <person name="Wilkes D.E."/>
            <person name="Wang Y."/>
            <person name="Cai H."/>
            <person name="Collins K."/>
            <person name="Stewart B.A."/>
            <person name="Lee S.R."/>
            <person name="Wilamowska K."/>
            <person name="Weinberg Z."/>
            <person name="Ruzzo W.L."/>
            <person name="Wloga D."/>
            <person name="Gaertig J."/>
            <person name="Frankel J."/>
            <person name="Tsao C.-C."/>
            <person name="Gorovsky M.A."/>
            <person name="Keeling P.J."/>
            <person name="Waller R.F."/>
            <person name="Patron N.J."/>
            <person name="Cherry J.M."/>
            <person name="Stover N.A."/>
            <person name="Krieger C.J."/>
            <person name="del Toro C."/>
            <person name="Ryder H.F."/>
            <person name="Williamson S.C."/>
            <person name="Barbeau R.A."/>
            <person name="Hamilton E.P."/>
            <person name="Orias E."/>
        </authorList>
    </citation>
    <scope>NUCLEOTIDE SEQUENCE [LARGE SCALE GENOMIC DNA]</scope>
    <source>
        <strain evidence="3">SB210</strain>
    </source>
</reference>
<dbReference type="HOGENOM" id="CLU_618948_0_0_1"/>
<evidence type="ECO:0000313" key="3">
    <source>
        <dbReference type="Proteomes" id="UP000009168"/>
    </source>
</evidence>
<dbReference type="SUPFAM" id="SSF55797">
    <property type="entry name" value="PR-1-like"/>
    <property type="match status" value="1"/>
</dbReference>
<dbReference type="Pfam" id="PF00188">
    <property type="entry name" value="CAP"/>
    <property type="match status" value="1"/>
</dbReference>
<dbReference type="GeneID" id="7838159"/>
<proteinExistence type="predicted"/>
<dbReference type="Gene3D" id="3.40.33.10">
    <property type="entry name" value="CAP"/>
    <property type="match status" value="1"/>
</dbReference>
<evidence type="ECO:0000313" key="2">
    <source>
        <dbReference type="EMBL" id="EAS01946.2"/>
    </source>
</evidence>
<dbReference type="PANTHER" id="PTHR31157">
    <property type="entry name" value="SCP DOMAIN-CONTAINING PROTEIN"/>
    <property type="match status" value="1"/>
</dbReference>
<dbReference type="CDD" id="cd05379">
    <property type="entry name" value="CAP_bacterial"/>
    <property type="match status" value="1"/>
</dbReference>
<dbReference type="InterPro" id="IPR035940">
    <property type="entry name" value="CAP_sf"/>
</dbReference>
<dbReference type="InterPro" id="IPR014044">
    <property type="entry name" value="CAP_dom"/>
</dbReference>
<dbReference type="AlphaFoldDB" id="I7LWI4"/>
<dbReference type="EMBL" id="GG662548">
    <property type="protein sequence ID" value="EAS01946.2"/>
    <property type="molecule type" value="Genomic_DNA"/>
</dbReference>
<protein>
    <submittedName>
        <fullName evidence="2">Cysteine-rich secretory family protein</fullName>
    </submittedName>
</protein>
<dbReference type="PANTHER" id="PTHR31157:SF1">
    <property type="entry name" value="SCP DOMAIN-CONTAINING PROTEIN"/>
    <property type="match status" value="1"/>
</dbReference>
<organism evidence="2 3">
    <name type="scientific">Tetrahymena thermophila (strain SB210)</name>
    <dbReference type="NCBI Taxonomy" id="312017"/>
    <lineage>
        <taxon>Eukaryota</taxon>
        <taxon>Sar</taxon>
        <taxon>Alveolata</taxon>
        <taxon>Ciliophora</taxon>
        <taxon>Intramacronucleata</taxon>
        <taxon>Oligohymenophorea</taxon>
        <taxon>Hymenostomatida</taxon>
        <taxon>Tetrahymenina</taxon>
        <taxon>Tetrahymenidae</taxon>
        <taxon>Tetrahymena</taxon>
    </lineage>
</organism>
<dbReference type="KEGG" id="tet:TTHERM_00499330"/>
<accession>I7LWI4</accession>
<keyword evidence="3" id="KW-1185">Reference proteome</keyword>
<evidence type="ECO:0000259" key="1">
    <source>
        <dbReference type="Pfam" id="PF00188"/>
    </source>
</evidence>
<dbReference type="RefSeq" id="XP_001022191.2">
    <property type="nucleotide sequence ID" value="XM_001022191.2"/>
</dbReference>
<feature type="domain" description="SCP" evidence="1">
    <location>
        <begin position="323"/>
        <end position="437"/>
    </location>
</feature>